<proteinExistence type="predicted"/>
<feature type="compositionally biased region" description="Gly residues" evidence="5">
    <location>
        <begin position="741"/>
        <end position="755"/>
    </location>
</feature>
<organism evidence="7 8">
    <name type="scientific">Saitozyma podzolica</name>
    <dbReference type="NCBI Taxonomy" id="1890683"/>
    <lineage>
        <taxon>Eukaryota</taxon>
        <taxon>Fungi</taxon>
        <taxon>Dikarya</taxon>
        <taxon>Basidiomycota</taxon>
        <taxon>Agaricomycotina</taxon>
        <taxon>Tremellomycetes</taxon>
        <taxon>Tremellales</taxon>
        <taxon>Trimorphomycetaceae</taxon>
        <taxon>Saitozyma</taxon>
    </lineage>
</organism>
<evidence type="ECO:0000256" key="5">
    <source>
        <dbReference type="SAM" id="MobiDB-lite"/>
    </source>
</evidence>
<feature type="compositionally biased region" description="Polar residues" evidence="5">
    <location>
        <begin position="488"/>
        <end position="497"/>
    </location>
</feature>
<name>A0A427YUV3_9TREE</name>
<protein>
    <recommendedName>
        <fullName evidence="6">RanBP2-type domain-containing protein</fullName>
    </recommendedName>
</protein>
<evidence type="ECO:0000256" key="2">
    <source>
        <dbReference type="ARBA" id="ARBA00022771"/>
    </source>
</evidence>
<accession>A0A427YUV3</accession>
<evidence type="ECO:0000256" key="4">
    <source>
        <dbReference type="PROSITE-ProRule" id="PRU00322"/>
    </source>
</evidence>
<evidence type="ECO:0000256" key="1">
    <source>
        <dbReference type="ARBA" id="ARBA00022723"/>
    </source>
</evidence>
<feature type="compositionally biased region" description="Low complexity" evidence="5">
    <location>
        <begin position="378"/>
        <end position="413"/>
    </location>
</feature>
<dbReference type="InterPro" id="IPR036443">
    <property type="entry name" value="Znf_RanBP2_sf"/>
</dbReference>
<dbReference type="GO" id="GO:0008270">
    <property type="term" value="F:zinc ion binding"/>
    <property type="evidence" value="ECO:0007669"/>
    <property type="project" value="UniProtKB-KW"/>
</dbReference>
<dbReference type="SMART" id="SM00547">
    <property type="entry name" value="ZnF_RBZ"/>
    <property type="match status" value="2"/>
</dbReference>
<dbReference type="PROSITE" id="PS50199">
    <property type="entry name" value="ZF_RANBP2_2"/>
    <property type="match status" value="1"/>
</dbReference>
<dbReference type="EMBL" id="RSCD01000002">
    <property type="protein sequence ID" value="RSH94862.1"/>
    <property type="molecule type" value="Genomic_DNA"/>
</dbReference>
<dbReference type="PANTHER" id="PTHR23111:SF40">
    <property type="entry name" value="RNA-BINDING PROTEIN INVOLVED IN HETEROCHROMATIN ASSEMBLY-RELATED"/>
    <property type="match status" value="1"/>
</dbReference>
<dbReference type="SUPFAM" id="SSF90209">
    <property type="entry name" value="Ran binding protein zinc finger-like"/>
    <property type="match status" value="2"/>
</dbReference>
<feature type="region of interest" description="Disordered" evidence="5">
    <location>
        <begin position="741"/>
        <end position="784"/>
    </location>
</feature>
<dbReference type="Gene3D" id="4.10.1060.10">
    <property type="entry name" value="Zinc finger, RanBP2-type"/>
    <property type="match status" value="2"/>
</dbReference>
<feature type="compositionally biased region" description="Polar residues" evidence="5">
    <location>
        <begin position="101"/>
        <end position="126"/>
    </location>
</feature>
<feature type="region of interest" description="Disordered" evidence="5">
    <location>
        <begin position="43"/>
        <end position="160"/>
    </location>
</feature>
<keyword evidence="1" id="KW-0479">Metal-binding</keyword>
<comment type="caution">
    <text evidence="7">The sequence shown here is derived from an EMBL/GenBank/DDBJ whole genome shotgun (WGS) entry which is preliminary data.</text>
</comment>
<dbReference type="PROSITE" id="PS01358">
    <property type="entry name" value="ZF_RANBP2_1"/>
    <property type="match status" value="1"/>
</dbReference>
<feature type="domain" description="RanBP2-type" evidence="6">
    <location>
        <begin position="567"/>
        <end position="598"/>
    </location>
</feature>
<reference evidence="7 8" key="1">
    <citation type="submission" date="2018-11" db="EMBL/GenBank/DDBJ databases">
        <title>Genome sequence of Saitozyma podzolica DSM 27192.</title>
        <authorList>
            <person name="Aliyu H."/>
            <person name="Gorte O."/>
            <person name="Ochsenreither K."/>
        </authorList>
    </citation>
    <scope>NUCLEOTIDE SEQUENCE [LARGE SCALE GENOMIC DNA]</scope>
    <source>
        <strain evidence="7 8">DSM 27192</strain>
    </source>
</reference>
<dbReference type="Proteomes" id="UP000279259">
    <property type="component" value="Unassembled WGS sequence"/>
</dbReference>
<feature type="compositionally biased region" description="Basic and acidic residues" evidence="5">
    <location>
        <begin position="288"/>
        <end position="305"/>
    </location>
</feature>
<dbReference type="AlphaFoldDB" id="A0A427YUV3"/>
<dbReference type="InterPro" id="IPR001876">
    <property type="entry name" value="Znf_RanBP2"/>
</dbReference>
<evidence type="ECO:0000313" key="8">
    <source>
        <dbReference type="Proteomes" id="UP000279259"/>
    </source>
</evidence>
<evidence type="ECO:0000313" key="7">
    <source>
        <dbReference type="EMBL" id="RSH94862.1"/>
    </source>
</evidence>
<feature type="compositionally biased region" description="Polar residues" evidence="5">
    <location>
        <begin position="135"/>
        <end position="144"/>
    </location>
</feature>
<dbReference type="GO" id="GO:0003729">
    <property type="term" value="F:mRNA binding"/>
    <property type="evidence" value="ECO:0007669"/>
    <property type="project" value="TreeGrafter"/>
</dbReference>
<feature type="region of interest" description="Disordered" evidence="5">
    <location>
        <begin position="462"/>
        <end position="497"/>
    </location>
</feature>
<dbReference type="OrthoDB" id="2565234at2759"/>
<keyword evidence="3" id="KW-0862">Zinc</keyword>
<sequence length="784" mass="84644">MTIAHFLGTFNPCPTRPVVSTALPSSPSSEARNSGRRHSLALEGTYRDETNTSSPFLDSHSAHSRQERVGCSVLRHQGEGMGLTSHHPEEGGGSVLDETAQKNSSRKSTTAEQIINLARSISTTPNKLRPAVPTVSASNKNSAPGNAAHPTHSSPTSRVTNTSTLNVTVDDPDVNSEANVSATDSELCRLLAPPAQAASAPLPVCGPAPAPAPVSAYPKLKFDSASRWEELVRQQARDRDAEQAFRESVPLDEKVEVPTMSPVTPPYHPSDLVWLDHEVTSQPSSVRHRVEDPRAGVPAPRRESHSSLGSFESNFSFADAFTTPGYGGVLPPSDRASLALSPTQFRYSGLLEYATPYDSHPVPYATQLQRAGLSGDLATTPRRSTSMSSRSFSFSTTHSSSSASNVLSTSAATQGSLPTPWKHRDVPTDVSVTPIGATTPSIAIPRGANPDLDFFAFMETERQRSRTETTGPQPLARLSPGPRVADSKSGSGKSQWSEDQINEYFNHVLGKGMRRERREVDMRHTVSHGFKDMTFPSMSVSKDAVFSTSPASWQSADLGPPAPAPFVPGDWICPQGHCGYHNFQRNAECKECGHPRPWQNIKLQAATTQGGPPLGSVGDWLCPCGFINWRRRTLCMKCFPEHPSNSDRQYSGSSISSNLSSLGNPVAPRIPLRHQFSLPTPTSSPPTAEAYFGHLPAFGAPRLENQPSQGYTTGTNISTSRMPLWALGQYPQEFEWAGGERTSGGAGMIGEGRGAGSQRLERESLRSPLRSPEEAMASFNGQWY</sequence>
<keyword evidence="2 4" id="KW-0863">Zinc-finger</keyword>
<dbReference type="STRING" id="1890683.A0A427YUV3"/>
<evidence type="ECO:0000256" key="3">
    <source>
        <dbReference type="ARBA" id="ARBA00022833"/>
    </source>
</evidence>
<evidence type="ECO:0000259" key="6">
    <source>
        <dbReference type="PROSITE" id="PS50199"/>
    </source>
</evidence>
<keyword evidence="8" id="KW-1185">Reference proteome</keyword>
<dbReference type="PANTHER" id="PTHR23111">
    <property type="entry name" value="ZINC FINGER PROTEIN"/>
    <property type="match status" value="1"/>
</dbReference>
<gene>
    <name evidence="7" type="ORF">EHS25_004668</name>
</gene>
<feature type="region of interest" description="Disordered" evidence="5">
    <location>
        <begin position="376"/>
        <end position="427"/>
    </location>
</feature>
<feature type="region of interest" description="Disordered" evidence="5">
    <location>
        <begin position="281"/>
        <end position="308"/>
    </location>
</feature>
<feature type="compositionally biased region" description="Polar residues" evidence="5">
    <location>
        <begin position="151"/>
        <end position="160"/>
    </location>
</feature>